<dbReference type="EMBL" id="QGKV02000832">
    <property type="protein sequence ID" value="KAF3551405.1"/>
    <property type="molecule type" value="Genomic_DNA"/>
</dbReference>
<accession>A0ABQ7CHJ7</accession>
<feature type="transmembrane region" description="Helical" evidence="1">
    <location>
        <begin position="74"/>
        <end position="98"/>
    </location>
</feature>
<feature type="transmembrane region" description="Helical" evidence="1">
    <location>
        <begin position="20"/>
        <end position="37"/>
    </location>
</feature>
<sequence>MIDVSLLLTVRFWFSPHQLRFVIFFLMFCSSSPFADYESNRGHRCPSPPMALISFCYVCLTAVPLLHLDATPSLPFVATTFVPVSVAAASTSSILVAAPPFRMSIGSRSAKTECAFIGSTWPSFAVICSLPLPCPSPLPVRVTPGKGGVPPPYCSVITTNWRANRNTLPSAVALALPFRTTTEQAPNRRSCLTGHFISSSAGASSHLPVVFIHLLITASEICIWVLRISSPDSVNCYFSEVVPSTTLCGPTPAASLHLTAMLGDPSVFRDRFYLFSKPISWVLQRRFRLFVFFRTRASGLQVKIFYGLLLSLATPIFDYVLFTLAYRFAVEYISGCN</sequence>
<keyword evidence="1" id="KW-1133">Transmembrane helix</keyword>
<protein>
    <submittedName>
        <fullName evidence="2">Uncharacterized protein</fullName>
    </submittedName>
</protein>
<gene>
    <name evidence="2" type="ORF">DY000_02001362</name>
</gene>
<evidence type="ECO:0000256" key="1">
    <source>
        <dbReference type="SAM" id="Phobius"/>
    </source>
</evidence>
<feature type="transmembrane region" description="Helical" evidence="1">
    <location>
        <begin position="304"/>
        <end position="329"/>
    </location>
</feature>
<evidence type="ECO:0000313" key="2">
    <source>
        <dbReference type="EMBL" id="KAF3551405.1"/>
    </source>
</evidence>
<name>A0ABQ7CHJ7_BRACR</name>
<evidence type="ECO:0000313" key="3">
    <source>
        <dbReference type="Proteomes" id="UP000266723"/>
    </source>
</evidence>
<keyword evidence="1" id="KW-0812">Transmembrane</keyword>
<organism evidence="2 3">
    <name type="scientific">Brassica cretica</name>
    <name type="common">Mustard</name>
    <dbReference type="NCBI Taxonomy" id="69181"/>
    <lineage>
        <taxon>Eukaryota</taxon>
        <taxon>Viridiplantae</taxon>
        <taxon>Streptophyta</taxon>
        <taxon>Embryophyta</taxon>
        <taxon>Tracheophyta</taxon>
        <taxon>Spermatophyta</taxon>
        <taxon>Magnoliopsida</taxon>
        <taxon>eudicotyledons</taxon>
        <taxon>Gunneridae</taxon>
        <taxon>Pentapetalae</taxon>
        <taxon>rosids</taxon>
        <taxon>malvids</taxon>
        <taxon>Brassicales</taxon>
        <taxon>Brassicaceae</taxon>
        <taxon>Brassiceae</taxon>
        <taxon>Brassica</taxon>
    </lineage>
</organism>
<keyword evidence="3" id="KW-1185">Reference proteome</keyword>
<reference evidence="2 3" key="1">
    <citation type="journal article" date="2020" name="BMC Genomics">
        <title>Intraspecific diversification of the crop wild relative Brassica cretica Lam. using demographic model selection.</title>
        <authorList>
            <person name="Kioukis A."/>
            <person name="Michalopoulou V.A."/>
            <person name="Briers L."/>
            <person name="Pirintsos S."/>
            <person name="Studholme D.J."/>
            <person name="Pavlidis P."/>
            <person name="Sarris P.F."/>
        </authorList>
    </citation>
    <scope>NUCLEOTIDE SEQUENCE [LARGE SCALE GENOMIC DNA]</scope>
    <source>
        <strain evidence="3">cv. PFS-1207/04</strain>
    </source>
</reference>
<feature type="transmembrane region" description="Helical" evidence="1">
    <location>
        <begin position="49"/>
        <end position="68"/>
    </location>
</feature>
<keyword evidence="1" id="KW-0472">Membrane</keyword>
<proteinExistence type="predicted"/>
<comment type="caution">
    <text evidence="2">The sequence shown here is derived from an EMBL/GenBank/DDBJ whole genome shotgun (WGS) entry which is preliminary data.</text>
</comment>
<dbReference type="Proteomes" id="UP000266723">
    <property type="component" value="Unassembled WGS sequence"/>
</dbReference>